<organism evidence="2 3">
    <name type="scientific">Formivibrio citricus</name>
    <dbReference type="NCBI Taxonomy" id="83765"/>
    <lineage>
        <taxon>Bacteria</taxon>
        <taxon>Pseudomonadati</taxon>
        <taxon>Pseudomonadota</taxon>
        <taxon>Betaproteobacteria</taxon>
        <taxon>Neisseriales</taxon>
        <taxon>Chitinibacteraceae</taxon>
        <taxon>Formivibrio</taxon>
    </lineage>
</organism>
<dbReference type="AlphaFoldDB" id="A0A1I5B7H9"/>
<feature type="region of interest" description="Disordered" evidence="1">
    <location>
        <begin position="30"/>
        <end position="57"/>
    </location>
</feature>
<reference evidence="3" key="1">
    <citation type="submission" date="2016-10" db="EMBL/GenBank/DDBJ databases">
        <authorList>
            <person name="Varghese N."/>
            <person name="Submissions S."/>
        </authorList>
    </citation>
    <scope>NUCLEOTIDE SEQUENCE [LARGE SCALE GENOMIC DNA]</scope>
    <source>
        <strain evidence="3">DSM 6150</strain>
    </source>
</reference>
<evidence type="ECO:0000313" key="2">
    <source>
        <dbReference type="EMBL" id="SFN70521.1"/>
    </source>
</evidence>
<dbReference type="EMBL" id="FOVE01000015">
    <property type="protein sequence ID" value="SFN70521.1"/>
    <property type="molecule type" value="Genomic_DNA"/>
</dbReference>
<protein>
    <recommendedName>
        <fullName evidence="4">VCBS repeat-containing protein</fullName>
    </recommendedName>
</protein>
<evidence type="ECO:0000256" key="1">
    <source>
        <dbReference type="SAM" id="MobiDB-lite"/>
    </source>
</evidence>
<sequence>MKIAESTVALATQRSYSSQHQTELNIQIEEAGTAAPRPEVSLSETGKAKAAQAVDPEEALENDPRYQLVKILVEFLTGKEMKLFHGRLGIAKGTAAPTQASPQAVEATPEGGIAIDYREVYEESESVQFQAAGIIKTSDGKEIEFSAELVMSRSFREELSFSAASGSLARPKKDPLVINYNAPAATLSEQTFAFDLDADGQKDNISLLNAGSAFLVLDRNGDGKVNDGRELFGPQSGDGFADLANLDGDGNRWIDENDAAFAQLRLWIKDASGTDKLVNLQSQGIGAIYLGNAKADFSLNNAQNQELGQARAAGIYLNEDGSGGTVQQIDLAV</sequence>
<evidence type="ECO:0008006" key="4">
    <source>
        <dbReference type="Google" id="ProtNLM"/>
    </source>
</evidence>
<dbReference type="OrthoDB" id="9773411at2"/>
<dbReference type="Proteomes" id="UP000242869">
    <property type="component" value="Unassembled WGS sequence"/>
</dbReference>
<dbReference type="STRING" id="83765.SAMN05660284_02083"/>
<keyword evidence="3" id="KW-1185">Reference proteome</keyword>
<proteinExistence type="predicted"/>
<name>A0A1I5B7H9_9NEIS</name>
<gene>
    <name evidence="2" type="ORF">SAMN05660284_02083</name>
</gene>
<evidence type="ECO:0000313" key="3">
    <source>
        <dbReference type="Proteomes" id="UP000242869"/>
    </source>
</evidence>
<dbReference type="RefSeq" id="WP_091195727.1">
    <property type="nucleotide sequence ID" value="NZ_FOVE01000015.1"/>
</dbReference>
<dbReference type="PANTHER" id="PTHR39431:SF1">
    <property type="entry name" value="FRPA_C-RELATED PROTEIN"/>
    <property type="match status" value="1"/>
</dbReference>
<dbReference type="PANTHER" id="PTHR39431">
    <property type="entry name" value="FRPA/C-RELATED PROTEIN"/>
    <property type="match status" value="1"/>
</dbReference>
<accession>A0A1I5B7H9</accession>